<sequence length="117" mass="12451">MGGKAFVSRLPHATFPRLSPAIYASLKSTLLPRLAPLFEYVDVPHEAPEKRDHGDVDFIVARPRAAVGHQEIKRALDASACISSTQPDGGGTHNFALRLVDVIGSLPANVAPVSGED</sequence>
<proteinExistence type="predicted"/>
<organism evidence="1 2">
    <name type="scientific">Russula earlei</name>
    <dbReference type="NCBI Taxonomy" id="71964"/>
    <lineage>
        <taxon>Eukaryota</taxon>
        <taxon>Fungi</taxon>
        <taxon>Dikarya</taxon>
        <taxon>Basidiomycota</taxon>
        <taxon>Agaricomycotina</taxon>
        <taxon>Agaricomycetes</taxon>
        <taxon>Russulales</taxon>
        <taxon>Russulaceae</taxon>
        <taxon>Russula</taxon>
    </lineage>
</organism>
<name>A0ACC0U3R0_9AGAM</name>
<dbReference type="Proteomes" id="UP001207468">
    <property type="component" value="Unassembled WGS sequence"/>
</dbReference>
<comment type="caution">
    <text evidence="1">The sequence shown here is derived from an EMBL/GenBank/DDBJ whole genome shotgun (WGS) entry which is preliminary data.</text>
</comment>
<evidence type="ECO:0000313" key="2">
    <source>
        <dbReference type="Proteomes" id="UP001207468"/>
    </source>
</evidence>
<evidence type="ECO:0000313" key="1">
    <source>
        <dbReference type="EMBL" id="KAI9460045.1"/>
    </source>
</evidence>
<dbReference type="EMBL" id="JAGFNK010000192">
    <property type="protein sequence ID" value="KAI9460045.1"/>
    <property type="molecule type" value="Genomic_DNA"/>
</dbReference>
<gene>
    <name evidence="1" type="ORF">F5148DRAFT_274148</name>
</gene>
<protein>
    <submittedName>
        <fullName evidence="1">Uncharacterized protein</fullName>
    </submittedName>
</protein>
<accession>A0ACC0U3R0</accession>
<keyword evidence="2" id="KW-1185">Reference proteome</keyword>
<reference evidence="1" key="1">
    <citation type="submission" date="2021-03" db="EMBL/GenBank/DDBJ databases">
        <title>Evolutionary priming and transition to the ectomycorrhizal habit in an iconic lineage of mushroom-forming fungi: is preadaptation a requirement?</title>
        <authorList>
            <consortium name="DOE Joint Genome Institute"/>
            <person name="Looney B.P."/>
            <person name="Miyauchi S."/>
            <person name="Morin E."/>
            <person name="Drula E."/>
            <person name="Courty P.E."/>
            <person name="Chicoki N."/>
            <person name="Fauchery L."/>
            <person name="Kohler A."/>
            <person name="Kuo A."/>
            <person name="LaButti K."/>
            <person name="Pangilinan J."/>
            <person name="Lipzen A."/>
            <person name="Riley R."/>
            <person name="Andreopoulos W."/>
            <person name="He G."/>
            <person name="Johnson J."/>
            <person name="Barry K.W."/>
            <person name="Grigoriev I.V."/>
            <person name="Nagy L."/>
            <person name="Hibbett D."/>
            <person name="Henrissat B."/>
            <person name="Matheny P.B."/>
            <person name="Labbe J."/>
            <person name="Martin A.F."/>
        </authorList>
    </citation>
    <scope>NUCLEOTIDE SEQUENCE</scope>
    <source>
        <strain evidence="1">BPL698</strain>
    </source>
</reference>